<evidence type="ECO:0000313" key="2">
    <source>
        <dbReference type="Proteomes" id="UP001519460"/>
    </source>
</evidence>
<proteinExistence type="predicted"/>
<evidence type="ECO:0000313" key="1">
    <source>
        <dbReference type="EMBL" id="KAK7492088.1"/>
    </source>
</evidence>
<reference evidence="1 2" key="1">
    <citation type="journal article" date="2023" name="Sci. Data">
        <title>Genome assembly of the Korean intertidal mud-creeper Batillaria attramentaria.</title>
        <authorList>
            <person name="Patra A.K."/>
            <person name="Ho P.T."/>
            <person name="Jun S."/>
            <person name="Lee S.J."/>
            <person name="Kim Y."/>
            <person name="Won Y.J."/>
        </authorList>
    </citation>
    <scope>NUCLEOTIDE SEQUENCE [LARGE SCALE GENOMIC DNA]</scope>
    <source>
        <strain evidence="1">Wonlab-2016</strain>
    </source>
</reference>
<sequence length="103" mass="11597">MFAWQALSKSAPCLVRLWSRTMVTGIGRRDRWREVTLMTLHDSRSHCIVAASSAKSYQTPCLAENRDTRLKTDSNLAIFCPCLAWKDALVATLQFKLASPNLP</sequence>
<dbReference type="Proteomes" id="UP001519460">
    <property type="component" value="Unassembled WGS sequence"/>
</dbReference>
<dbReference type="EMBL" id="JACVVK020000107">
    <property type="protein sequence ID" value="KAK7492088.1"/>
    <property type="molecule type" value="Genomic_DNA"/>
</dbReference>
<dbReference type="AlphaFoldDB" id="A0ABD0KY50"/>
<accession>A0ABD0KY50</accession>
<name>A0ABD0KY50_9CAEN</name>
<keyword evidence="2" id="KW-1185">Reference proteome</keyword>
<organism evidence="1 2">
    <name type="scientific">Batillaria attramentaria</name>
    <dbReference type="NCBI Taxonomy" id="370345"/>
    <lineage>
        <taxon>Eukaryota</taxon>
        <taxon>Metazoa</taxon>
        <taxon>Spiralia</taxon>
        <taxon>Lophotrochozoa</taxon>
        <taxon>Mollusca</taxon>
        <taxon>Gastropoda</taxon>
        <taxon>Caenogastropoda</taxon>
        <taxon>Sorbeoconcha</taxon>
        <taxon>Cerithioidea</taxon>
        <taxon>Batillariidae</taxon>
        <taxon>Batillaria</taxon>
    </lineage>
</organism>
<protein>
    <recommendedName>
        <fullName evidence="3">Secreted protein</fullName>
    </recommendedName>
</protein>
<comment type="caution">
    <text evidence="1">The sequence shown here is derived from an EMBL/GenBank/DDBJ whole genome shotgun (WGS) entry which is preliminary data.</text>
</comment>
<gene>
    <name evidence="1" type="ORF">BaRGS_00016752</name>
</gene>
<evidence type="ECO:0008006" key="3">
    <source>
        <dbReference type="Google" id="ProtNLM"/>
    </source>
</evidence>